<keyword evidence="1" id="KW-0472">Membrane</keyword>
<feature type="region of interest" description="Disordered" evidence="2">
    <location>
        <begin position="76"/>
        <end position="95"/>
    </location>
</feature>
<organism evidence="3 4">
    <name type="scientific">Rarobacter incanus</name>
    <dbReference type="NCBI Taxonomy" id="153494"/>
    <lineage>
        <taxon>Bacteria</taxon>
        <taxon>Bacillati</taxon>
        <taxon>Actinomycetota</taxon>
        <taxon>Actinomycetes</taxon>
        <taxon>Micrococcales</taxon>
        <taxon>Rarobacteraceae</taxon>
        <taxon>Rarobacter</taxon>
    </lineage>
</organism>
<dbReference type="EMBL" id="VFNV01000001">
    <property type="protein sequence ID" value="TQK76685.1"/>
    <property type="molecule type" value="Genomic_DNA"/>
</dbReference>
<dbReference type="NCBIfam" id="TIGR00278">
    <property type="entry name" value="membrane protein insertion efficiency factor YidD"/>
    <property type="match status" value="1"/>
</dbReference>
<evidence type="ECO:0000313" key="3">
    <source>
        <dbReference type="EMBL" id="TQK76685.1"/>
    </source>
</evidence>
<name>A0A542SQ29_9MICO</name>
<comment type="caution">
    <text evidence="3">The sequence shown here is derived from an EMBL/GenBank/DDBJ whole genome shotgun (WGS) entry which is preliminary data.</text>
</comment>
<dbReference type="InterPro" id="IPR002696">
    <property type="entry name" value="Membr_insert_effic_factor_YidD"/>
</dbReference>
<keyword evidence="1" id="KW-1003">Cell membrane</keyword>
<reference evidence="3 4" key="1">
    <citation type="submission" date="2019-06" db="EMBL/GenBank/DDBJ databases">
        <title>Sequencing the genomes of 1000 actinobacteria strains.</title>
        <authorList>
            <person name="Klenk H.-P."/>
        </authorList>
    </citation>
    <scope>NUCLEOTIDE SEQUENCE [LARGE SCALE GENOMIC DNA]</scope>
    <source>
        <strain evidence="3 4">DSM 10596</strain>
    </source>
</reference>
<evidence type="ECO:0000313" key="4">
    <source>
        <dbReference type="Proteomes" id="UP000316181"/>
    </source>
</evidence>
<dbReference type="PANTHER" id="PTHR33383">
    <property type="entry name" value="MEMBRANE PROTEIN INSERTION EFFICIENCY FACTOR-RELATED"/>
    <property type="match status" value="1"/>
</dbReference>
<gene>
    <name evidence="3" type="ORF">FB389_1375</name>
</gene>
<dbReference type="GO" id="GO:0005886">
    <property type="term" value="C:plasma membrane"/>
    <property type="evidence" value="ECO:0007669"/>
    <property type="project" value="UniProtKB-SubCell"/>
</dbReference>
<dbReference type="PANTHER" id="PTHR33383:SF1">
    <property type="entry name" value="MEMBRANE PROTEIN INSERTION EFFICIENCY FACTOR-RELATED"/>
    <property type="match status" value="1"/>
</dbReference>
<sequence>MDRALDWYQRRISPLFGARCCYYPTCSSYARESLGRYGFFKGVVLTMWRLMKCNQFSRGGIDDVPPRFRLALRPYDKRAEQDTTPGCTSDLGARE</sequence>
<dbReference type="Proteomes" id="UP000316181">
    <property type="component" value="Unassembled WGS sequence"/>
</dbReference>
<comment type="similarity">
    <text evidence="1">Belongs to the UPF0161 family.</text>
</comment>
<keyword evidence="4" id="KW-1185">Reference proteome</keyword>
<dbReference type="SMART" id="SM01234">
    <property type="entry name" value="Haemolytic"/>
    <property type="match status" value="1"/>
</dbReference>
<accession>A0A542SQ29</accession>
<proteinExistence type="inferred from homology"/>
<dbReference type="AlphaFoldDB" id="A0A542SQ29"/>
<dbReference type="HAMAP" id="MF_00386">
    <property type="entry name" value="UPF0161_YidD"/>
    <property type="match status" value="1"/>
</dbReference>
<dbReference type="RefSeq" id="WP_211344970.1">
    <property type="nucleotide sequence ID" value="NZ_BAAATB010000002.1"/>
</dbReference>
<evidence type="ECO:0000256" key="2">
    <source>
        <dbReference type="SAM" id="MobiDB-lite"/>
    </source>
</evidence>
<comment type="function">
    <text evidence="1">Could be involved in insertion of integral membrane proteins into the membrane.</text>
</comment>
<protein>
    <recommendedName>
        <fullName evidence="1">Putative membrane protein insertion efficiency factor</fullName>
    </recommendedName>
</protein>
<evidence type="ECO:0000256" key="1">
    <source>
        <dbReference type="HAMAP-Rule" id="MF_00386"/>
    </source>
</evidence>
<dbReference type="Pfam" id="PF01809">
    <property type="entry name" value="YidD"/>
    <property type="match status" value="1"/>
</dbReference>
<comment type="subcellular location">
    <subcellularLocation>
        <location evidence="1">Cell membrane</location>
        <topology evidence="1">Peripheral membrane protein</topology>
        <orientation evidence="1">Cytoplasmic side</orientation>
    </subcellularLocation>
</comment>